<reference evidence="7" key="1">
    <citation type="journal article" date="2020" name="mSystems">
        <title>Genome- and Community-Level Interaction Insights into Carbon Utilization and Element Cycling Functions of Hydrothermarchaeota in Hydrothermal Sediment.</title>
        <authorList>
            <person name="Zhou Z."/>
            <person name="Liu Y."/>
            <person name="Xu W."/>
            <person name="Pan J."/>
            <person name="Luo Z.H."/>
            <person name="Li M."/>
        </authorList>
    </citation>
    <scope>NUCLEOTIDE SEQUENCE [LARGE SCALE GENOMIC DNA]</scope>
    <source>
        <strain evidence="7">HyVt-535</strain>
    </source>
</reference>
<dbReference type="InterPro" id="IPR025662">
    <property type="entry name" value="Sigma_54_int_dom_ATP-bd_1"/>
</dbReference>
<dbReference type="AlphaFoldDB" id="A0A7C5IZ95"/>
<dbReference type="FunFam" id="3.40.50.300:FF:000006">
    <property type="entry name" value="DNA-binding transcriptional regulator NtrC"/>
    <property type="match status" value="1"/>
</dbReference>
<dbReference type="InterPro" id="IPR002197">
    <property type="entry name" value="HTH_Fis"/>
</dbReference>
<dbReference type="InterPro" id="IPR025944">
    <property type="entry name" value="Sigma_54_int_dom_CS"/>
</dbReference>
<dbReference type="GO" id="GO:0005524">
    <property type="term" value="F:ATP binding"/>
    <property type="evidence" value="ECO:0007669"/>
    <property type="project" value="UniProtKB-KW"/>
</dbReference>
<comment type="caution">
    <text evidence="7">The sequence shown here is derived from an EMBL/GenBank/DDBJ whole genome shotgun (WGS) entry which is preliminary data.</text>
</comment>
<evidence type="ECO:0000256" key="4">
    <source>
        <dbReference type="ARBA" id="ARBA00023125"/>
    </source>
</evidence>
<dbReference type="Gene3D" id="1.10.10.60">
    <property type="entry name" value="Homeodomain-like"/>
    <property type="match status" value="1"/>
</dbReference>
<dbReference type="Pfam" id="PF02954">
    <property type="entry name" value="HTH_8"/>
    <property type="match status" value="1"/>
</dbReference>
<evidence type="ECO:0000313" key="7">
    <source>
        <dbReference type="EMBL" id="HHH13455.1"/>
    </source>
</evidence>
<keyword evidence="1" id="KW-0547">Nucleotide-binding</keyword>
<keyword evidence="4" id="KW-0238">DNA-binding</keyword>
<dbReference type="SUPFAM" id="SSF52540">
    <property type="entry name" value="P-loop containing nucleoside triphosphate hydrolases"/>
    <property type="match status" value="1"/>
</dbReference>
<dbReference type="PROSITE" id="PS00688">
    <property type="entry name" value="SIGMA54_INTERACT_3"/>
    <property type="match status" value="1"/>
</dbReference>
<dbReference type="SMART" id="SM00382">
    <property type="entry name" value="AAA"/>
    <property type="match status" value="1"/>
</dbReference>
<dbReference type="Pfam" id="PF00158">
    <property type="entry name" value="Sigma54_activat"/>
    <property type="match status" value="1"/>
</dbReference>
<dbReference type="GO" id="GO:0006355">
    <property type="term" value="P:regulation of DNA-templated transcription"/>
    <property type="evidence" value="ECO:0007669"/>
    <property type="project" value="InterPro"/>
</dbReference>
<evidence type="ECO:0000256" key="1">
    <source>
        <dbReference type="ARBA" id="ARBA00022741"/>
    </source>
</evidence>
<sequence length="314" mass="35041">MTDKPQLLGDSPEFTALLRSLQVASATDVTIMLLGESGTGKEQLARYIHENSLRRDAPFVAINCAALPESLAESELFGHRKGAFTGAVSDNLGRIAAAEGGTLFLDEVGEMSGAIQSKLLRFLESGEYQRVGDTTSRQANVRVIAATHADLLAKVEEGSFRQDLYYRLNVVPFQVPPLRERSGDVPLLVKELTRQLAARHGLEPPRYTAEALRQLESHHWPGNIRELRNLCERLLILFSGRTVDVGNLPPEIRIQGRRRWNFTLPDSGLRLEELEQELLRQALDKAGGNQSRAARLLGLSRYAFIYRLKKYALL</sequence>
<keyword evidence="2" id="KW-0067">ATP-binding</keyword>
<dbReference type="SUPFAM" id="SSF46689">
    <property type="entry name" value="Homeodomain-like"/>
    <property type="match status" value="1"/>
</dbReference>
<dbReference type="PRINTS" id="PR01590">
    <property type="entry name" value="HTHFIS"/>
</dbReference>
<dbReference type="PROSITE" id="PS50045">
    <property type="entry name" value="SIGMA54_INTERACT_4"/>
    <property type="match status" value="1"/>
</dbReference>
<dbReference type="PANTHER" id="PTHR32071">
    <property type="entry name" value="TRANSCRIPTIONAL REGULATORY PROTEIN"/>
    <property type="match status" value="1"/>
</dbReference>
<accession>A0A7C5IZ95</accession>
<dbReference type="Gene3D" id="3.40.50.300">
    <property type="entry name" value="P-loop containing nucleotide triphosphate hydrolases"/>
    <property type="match status" value="1"/>
</dbReference>
<dbReference type="InterPro" id="IPR025943">
    <property type="entry name" value="Sigma_54_int_dom_ATP-bd_2"/>
</dbReference>
<dbReference type="Pfam" id="PF25601">
    <property type="entry name" value="AAA_lid_14"/>
    <property type="match status" value="1"/>
</dbReference>
<organism evidence="7">
    <name type="scientific">Thiolapillus brandeum</name>
    <dbReference type="NCBI Taxonomy" id="1076588"/>
    <lineage>
        <taxon>Bacteria</taxon>
        <taxon>Pseudomonadati</taxon>
        <taxon>Pseudomonadota</taxon>
        <taxon>Gammaproteobacteria</taxon>
        <taxon>Chromatiales</taxon>
        <taxon>Sedimenticolaceae</taxon>
        <taxon>Thiolapillus</taxon>
    </lineage>
</organism>
<dbReference type="Proteomes" id="UP000886100">
    <property type="component" value="Unassembled WGS sequence"/>
</dbReference>
<dbReference type="Gene3D" id="1.10.8.60">
    <property type="match status" value="1"/>
</dbReference>
<evidence type="ECO:0000259" key="6">
    <source>
        <dbReference type="PROSITE" id="PS50045"/>
    </source>
</evidence>
<dbReference type="PANTHER" id="PTHR32071:SF117">
    <property type="entry name" value="PTS-DEPENDENT DIHYDROXYACETONE KINASE OPERON REGULATORY PROTEIN-RELATED"/>
    <property type="match status" value="1"/>
</dbReference>
<dbReference type="InterPro" id="IPR058031">
    <property type="entry name" value="AAA_lid_NorR"/>
</dbReference>
<dbReference type="CDD" id="cd00009">
    <property type="entry name" value="AAA"/>
    <property type="match status" value="1"/>
</dbReference>
<gene>
    <name evidence="7" type="ORF">ENJ98_04400</name>
</gene>
<dbReference type="GO" id="GO:0043565">
    <property type="term" value="F:sequence-specific DNA binding"/>
    <property type="evidence" value="ECO:0007669"/>
    <property type="project" value="InterPro"/>
</dbReference>
<dbReference type="InterPro" id="IPR027417">
    <property type="entry name" value="P-loop_NTPase"/>
</dbReference>
<keyword evidence="5" id="KW-0804">Transcription</keyword>
<dbReference type="EMBL" id="DROM01000270">
    <property type="protein sequence ID" value="HHH13455.1"/>
    <property type="molecule type" value="Genomic_DNA"/>
</dbReference>
<protein>
    <submittedName>
        <fullName evidence="7">Sigma-54-dependent Fis family transcriptional regulator</fullName>
    </submittedName>
</protein>
<evidence type="ECO:0000256" key="3">
    <source>
        <dbReference type="ARBA" id="ARBA00023015"/>
    </source>
</evidence>
<dbReference type="PROSITE" id="PS00676">
    <property type="entry name" value="SIGMA54_INTERACT_2"/>
    <property type="match status" value="1"/>
</dbReference>
<feature type="domain" description="Sigma-54 factor interaction" evidence="6">
    <location>
        <begin position="7"/>
        <end position="236"/>
    </location>
</feature>
<proteinExistence type="predicted"/>
<dbReference type="InterPro" id="IPR003593">
    <property type="entry name" value="AAA+_ATPase"/>
</dbReference>
<dbReference type="InterPro" id="IPR002078">
    <property type="entry name" value="Sigma_54_int"/>
</dbReference>
<dbReference type="PROSITE" id="PS00675">
    <property type="entry name" value="SIGMA54_INTERACT_1"/>
    <property type="match status" value="1"/>
</dbReference>
<dbReference type="InterPro" id="IPR009057">
    <property type="entry name" value="Homeodomain-like_sf"/>
</dbReference>
<evidence type="ECO:0000256" key="2">
    <source>
        <dbReference type="ARBA" id="ARBA00022840"/>
    </source>
</evidence>
<keyword evidence="3" id="KW-0805">Transcription regulation</keyword>
<evidence type="ECO:0000256" key="5">
    <source>
        <dbReference type="ARBA" id="ARBA00023163"/>
    </source>
</evidence>
<name>A0A7C5IZ95_9GAMM</name>